<dbReference type="EMBL" id="BK015883">
    <property type="protein sequence ID" value="DAD71536.1"/>
    <property type="molecule type" value="Genomic_DNA"/>
</dbReference>
<name>A0A8S5LNS6_9CAUD</name>
<sequence length="42" mass="4702">MIKSLCSIESSPVFQWAVYTGSVVLARYGALLRVVKAFLLFH</sequence>
<protein>
    <submittedName>
        <fullName evidence="1">Uncharacterized protein</fullName>
    </submittedName>
</protein>
<accession>A0A8S5LNS6</accession>
<evidence type="ECO:0000313" key="1">
    <source>
        <dbReference type="EMBL" id="DAD71536.1"/>
    </source>
</evidence>
<organism evidence="1">
    <name type="scientific">Myoviridae sp. ctR2338</name>
    <dbReference type="NCBI Taxonomy" id="2827608"/>
    <lineage>
        <taxon>Viruses</taxon>
        <taxon>Duplodnaviria</taxon>
        <taxon>Heunggongvirae</taxon>
        <taxon>Uroviricota</taxon>
        <taxon>Caudoviricetes</taxon>
    </lineage>
</organism>
<proteinExistence type="predicted"/>
<reference evidence="1" key="1">
    <citation type="journal article" date="2021" name="Proc. Natl. Acad. Sci. U.S.A.">
        <title>A Catalog of Tens of Thousands of Viruses from Human Metagenomes Reveals Hidden Associations with Chronic Diseases.</title>
        <authorList>
            <person name="Tisza M.J."/>
            <person name="Buck C.B."/>
        </authorList>
    </citation>
    <scope>NUCLEOTIDE SEQUENCE</scope>
    <source>
        <strain evidence="1">CtR2338</strain>
    </source>
</reference>